<dbReference type="Gene3D" id="3.40.50.300">
    <property type="entry name" value="P-loop containing nucleotide triphosphate hydrolases"/>
    <property type="match status" value="1"/>
</dbReference>
<dbReference type="Pfam" id="PF25601">
    <property type="entry name" value="AAA_lid_14"/>
    <property type="match status" value="1"/>
</dbReference>
<dbReference type="Pfam" id="PF00158">
    <property type="entry name" value="Sigma54_activat"/>
    <property type="match status" value="1"/>
</dbReference>
<dbReference type="AlphaFoldDB" id="A0A934M5N8"/>
<dbReference type="InterPro" id="IPR027417">
    <property type="entry name" value="P-loop_NTPase"/>
</dbReference>
<accession>A0A934M5N8</accession>
<keyword evidence="3" id="KW-0805">Transcription regulation</keyword>
<dbReference type="EMBL" id="JAEEGB010000041">
    <property type="protein sequence ID" value="MBI6875295.1"/>
    <property type="molecule type" value="Genomic_DNA"/>
</dbReference>
<keyword evidence="8" id="KW-1185">Reference proteome</keyword>
<dbReference type="Gene3D" id="1.10.8.60">
    <property type="match status" value="1"/>
</dbReference>
<evidence type="ECO:0000259" key="6">
    <source>
        <dbReference type="PROSITE" id="PS50045"/>
    </source>
</evidence>
<feature type="domain" description="Sigma-54 factor interaction" evidence="6">
    <location>
        <begin position="174"/>
        <end position="404"/>
    </location>
</feature>
<dbReference type="SMART" id="SM00382">
    <property type="entry name" value="AAA"/>
    <property type="match status" value="1"/>
</dbReference>
<evidence type="ECO:0000256" key="5">
    <source>
        <dbReference type="ARBA" id="ARBA00023163"/>
    </source>
</evidence>
<dbReference type="GO" id="GO:0005524">
    <property type="term" value="F:ATP binding"/>
    <property type="evidence" value="ECO:0007669"/>
    <property type="project" value="UniProtKB-KW"/>
</dbReference>
<evidence type="ECO:0000256" key="3">
    <source>
        <dbReference type="ARBA" id="ARBA00023015"/>
    </source>
</evidence>
<evidence type="ECO:0000256" key="1">
    <source>
        <dbReference type="ARBA" id="ARBA00022741"/>
    </source>
</evidence>
<dbReference type="SUPFAM" id="SSF52540">
    <property type="entry name" value="P-loop containing nucleoside triphosphate hydrolases"/>
    <property type="match status" value="1"/>
</dbReference>
<dbReference type="Proteomes" id="UP000622687">
    <property type="component" value="Unassembled WGS sequence"/>
</dbReference>
<dbReference type="PROSITE" id="PS00688">
    <property type="entry name" value="SIGMA54_INTERACT_3"/>
    <property type="match status" value="1"/>
</dbReference>
<reference evidence="7" key="1">
    <citation type="submission" date="2020-12" db="EMBL/GenBank/DDBJ databases">
        <title>Clostridium thailandense sp. nov., a novel acetogenic bacterium isolated from peat land soil in Thailand.</title>
        <authorList>
            <person name="Chaikitkaew S."/>
            <person name="Birkeland N.K."/>
        </authorList>
    </citation>
    <scope>NUCLEOTIDE SEQUENCE</scope>
    <source>
        <strain evidence="7">DSM 17425</strain>
    </source>
</reference>
<dbReference type="InterPro" id="IPR009057">
    <property type="entry name" value="Homeodomain-like_sf"/>
</dbReference>
<proteinExistence type="predicted"/>
<gene>
    <name evidence="7" type="ORF">I6U51_21720</name>
</gene>
<name>A0A934M5N8_9CLOT</name>
<dbReference type="GO" id="GO:0043565">
    <property type="term" value="F:sequence-specific DNA binding"/>
    <property type="evidence" value="ECO:0007669"/>
    <property type="project" value="InterPro"/>
</dbReference>
<dbReference type="InterPro" id="IPR058031">
    <property type="entry name" value="AAA_lid_NorR"/>
</dbReference>
<dbReference type="PANTHER" id="PTHR32071">
    <property type="entry name" value="TRANSCRIPTIONAL REGULATORY PROTEIN"/>
    <property type="match status" value="1"/>
</dbReference>
<dbReference type="PANTHER" id="PTHR32071:SF57">
    <property type="entry name" value="C4-DICARBOXYLATE TRANSPORT TRANSCRIPTIONAL REGULATORY PROTEIN DCTD"/>
    <property type="match status" value="1"/>
</dbReference>
<evidence type="ECO:0000256" key="2">
    <source>
        <dbReference type="ARBA" id="ARBA00022840"/>
    </source>
</evidence>
<dbReference type="InterPro" id="IPR025943">
    <property type="entry name" value="Sigma_54_int_dom_ATP-bd_2"/>
</dbReference>
<comment type="caution">
    <text evidence="7">The sequence shown here is derived from an EMBL/GenBank/DDBJ whole genome shotgun (WGS) entry which is preliminary data.</text>
</comment>
<evidence type="ECO:0000313" key="7">
    <source>
        <dbReference type="EMBL" id="MBI6875295.1"/>
    </source>
</evidence>
<keyword evidence="4" id="KW-0238">DNA-binding</keyword>
<dbReference type="FunFam" id="3.40.50.300:FF:000006">
    <property type="entry name" value="DNA-binding transcriptional regulator NtrC"/>
    <property type="match status" value="1"/>
</dbReference>
<dbReference type="Gene3D" id="1.10.10.60">
    <property type="entry name" value="Homeodomain-like"/>
    <property type="match status" value="1"/>
</dbReference>
<keyword evidence="2" id="KW-0067">ATP-binding</keyword>
<dbReference type="InterPro" id="IPR003593">
    <property type="entry name" value="AAA+_ATPase"/>
</dbReference>
<dbReference type="CDD" id="cd00009">
    <property type="entry name" value="AAA"/>
    <property type="match status" value="1"/>
</dbReference>
<organism evidence="7 8">
    <name type="scientific">Clostridium aciditolerans</name>
    <dbReference type="NCBI Taxonomy" id="339861"/>
    <lineage>
        <taxon>Bacteria</taxon>
        <taxon>Bacillati</taxon>
        <taxon>Bacillota</taxon>
        <taxon>Clostridia</taxon>
        <taxon>Eubacteriales</taxon>
        <taxon>Clostridiaceae</taxon>
        <taxon>Clostridium</taxon>
    </lineage>
</organism>
<dbReference type="GO" id="GO:0006355">
    <property type="term" value="P:regulation of DNA-templated transcription"/>
    <property type="evidence" value="ECO:0007669"/>
    <property type="project" value="InterPro"/>
</dbReference>
<dbReference type="InterPro" id="IPR002197">
    <property type="entry name" value="HTH_Fis"/>
</dbReference>
<dbReference type="InterPro" id="IPR002078">
    <property type="entry name" value="Sigma_54_int"/>
</dbReference>
<dbReference type="InterPro" id="IPR025944">
    <property type="entry name" value="Sigma_54_int_dom_CS"/>
</dbReference>
<protein>
    <submittedName>
        <fullName evidence="7">Sigma 54-interacting transcriptional regulator</fullName>
    </submittedName>
</protein>
<evidence type="ECO:0000256" key="4">
    <source>
        <dbReference type="ARBA" id="ARBA00023125"/>
    </source>
</evidence>
<dbReference type="PROSITE" id="PS50045">
    <property type="entry name" value="SIGMA54_INTERACT_4"/>
    <property type="match status" value="1"/>
</dbReference>
<keyword evidence="5" id="KW-0804">Transcription</keyword>
<dbReference type="RefSeq" id="WP_211144652.1">
    <property type="nucleotide sequence ID" value="NZ_JAEEGB010000041.1"/>
</dbReference>
<dbReference type="InterPro" id="IPR025662">
    <property type="entry name" value="Sigma_54_int_dom_ATP-bd_1"/>
</dbReference>
<keyword evidence="1" id="KW-0547">Nucleotide-binding</keyword>
<dbReference type="PROSITE" id="PS00675">
    <property type="entry name" value="SIGMA54_INTERACT_1"/>
    <property type="match status" value="1"/>
</dbReference>
<evidence type="ECO:0000313" key="8">
    <source>
        <dbReference type="Proteomes" id="UP000622687"/>
    </source>
</evidence>
<sequence>MDLLKKAKPTIEKLLNLLSTSLNIESAIIDDNFNLIISTKNYLKYKGLEVHSPSIKKVLSNGRTLVNKPGHMLECNGCRFDNKCPSTIEILNTIKYKDNPIGVLCLTSFTKEGRMKLTDNINIYIDIINEISDLIESLFVNDYQYTEFDYPNSLLNSTADIPSDTESNDHLNKIKGISSDIQKLKERVSKIANSSSTVLITGETGTGKELFAKAIHYTSKRANSPFISINCASIPENLFESELFGYDEGAFTGARKGGKPGRFELAQGGTIFLDEIGEMPLYTQAKLLRVLQDYTIYRVGGIRPINIDVRVIAATNQNIEDMISKKEFRADLYYRINVIPFNICSLRYRKNDIELLSIHFLEKYNKKLDKNIKSFSSKTLELLKAYDWPGNVRELENVIEYAVNVETNNIIAPSSLTEKITMNSNTNNLNIKPKIKNVEFQIIKNTLDKYGWDASGKTLAAKELGIGLRTLYRKVSLYDIQNK</sequence>
<dbReference type="PROSITE" id="PS00676">
    <property type="entry name" value="SIGMA54_INTERACT_2"/>
    <property type="match status" value="1"/>
</dbReference>
<dbReference type="SUPFAM" id="SSF46689">
    <property type="entry name" value="Homeodomain-like"/>
    <property type="match status" value="1"/>
</dbReference>
<dbReference type="Pfam" id="PF02954">
    <property type="entry name" value="HTH_8"/>
    <property type="match status" value="1"/>
</dbReference>